<dbReference type="PROSITE" id="PS51318">
    <property type="entry name" value="TAT"/>
    <property type="match status" value="1"/>
</dbReference>
<organism evidence="2 3">
    <name type="scientific">Steroidobacter agaridevorans</name>
    <dbReference type="NCBI Taxonomy" id="2695856"/>
    <lineage>
        <taxon>Bacteria</taxon>
        <taxon>Pseudomonadati</taxon>
        <taxon>Pseudomonadota</taxon>
        <taxon>Gammaproteobacteria</taxon>
        <taxon>Steroidobacterales</taxon>
        <taxon>Steroidobacteraceae</taxon>
        <taxon>Steroidobacter</taxon>
    </lineage>
</organism>
<sequence length="443" mass="49005">MTKLTRRRVLRGILQGGAVSVGLPLLNCFLNDNGNAYADGTPLPVRYGTWLWGLGMSKNVFVPKKTGPGYDLPEELVALKNVRDQINLYTNLTAFRDGAFFCHFTGWMVFRSGTSPTVANQAPSETLDVIVANQIGRTTRFKNLTATATGDVRTVVSYENANTPNSPEFSPLNFYRRLFGPDFQDPNAPTFSPSPLIMARKSALSAVNEQIKGLERQVGAEDRQRLDQYFTGLRHLEQQFDHQLTKPEPRAACVVPKEPEDPKLGNEASLVAERHKMMTDLLVMAVACDQTRVFNMAYSNAQANTTKPGYEKPHHTTTHEEPTDAQLGYQPNASWFLRRSMESWAYFVEAFNSVKEGDGTLLDNCLIMANTDVANARIHSLEEMPAFTAGRAGGRIKTGMHIDCKGAQGTQLGFTTMKVMGLDIPSWGTKSNQTSKVISEILA</sequence>
<dbReference type="Pfam" id="PF07586">
    <property type="entry name" value="HXXSHH"/>
    <property type="match status" value="1"/>
</dbReference>
<proteinExistence type="predicted"/>
<comment type="caution">
    <text evidence="2">The sequence shown here is derived from an EMBL/GenBank/DDBJ whole genome shotgun (WGS) entry which is preliminary data.</text>
</comment>
<dbReference type="RefSeq" id="WP_161811887.1">
    <property type="nucleotide sequence ID" value="NZ_BLJN01000002.1"/>
</dbReference>
<feature type="compositionally biased region" description="Basic and acidic residues" evidence="1">
    <location>
        <begin position="309"/>
        <end position="322"/>
    </location>
</feature>
<evidence type="ECO:0000313" key="3">
    <source>
        <dbReference type="Proteomes" id="UP000445000"/>
    </source>
</evidence>
<dbReference type="EMBL" id="BLJN01000002">
    <property type="protein sequence ID" value="GFE80167.1"/>
    <property type="molecule type" value="Genomic_DNA"/>
</dbReference>
<dbReference type="InterPro" id="IPR006311">
    <property type="entry name" value="TAT_signal"/>
</dbReference>
<gene>
    <name evidence="2" type="ORF">GCM10011487_21670</name>
</gene>
<protein>
    <recommendedName>
        <fullName evidence="4">DUF1552 domain-containing protein</fullName>
    </recommendedName>
</protein>
<dbReference type="AlphaFoldDB" id="A0A829YA28"/>
<keyword evidence="3" id="KW-1185">Reference proteome</keyword>
<reference evidence="3" key="1">
    <citation type="submission" date="2020-01" db="EMBL/GenBank/DDBJ databases">
        <title>'Steroidobacter agaridevorans' sp. nov., agar-degrading bacteria isolated from rhizosphere soils.</title>
        <authorList>
            <person name="Ikenaga M."/>
            <person name="Kataoka M."/>
            <person name="Murouchi A."/>
            <person name="Katsuragi S."/>
            <person name="Sakai M."/>
        </authorList>
    </citation>
    <scope>NUCLEOTIDE SEQUENCE [LARGE SCALE GENOMIC DNA]</scope>
    <source>
        <strain evidence="3">YU21-B</strain>
    </source>
</reference>
<name>A0A829YA28_9GAMM</name>
<accession>A0A829YA28</accession>
<evidence type="ECO:0008006" key="4">
    <source>
        <dbReference type="Google" id="ProtNLM"/>
    </source>
</evidence>
<dbReference type="Proteomes" id="UP000445000">
    <property type="component" value="Unassembled WGS sequence"/>
</dbReference>
<feature type="region of interest" description="Disordered" evidence="1">
    <location>
        <begin position="305"/>
        <end position="326"/>
    </location>
</feature>
<dbReference type="InterPro" id="IPR011447">
    <property type="entry name" value="DUF1552"/>
</dbReference>
<evidence type="ECO:0000256" key="1">
    <source>
        <dbReference type="SAM" id="MobiDB-lite"/>
    </source>
</evidence>
<evidence type="ECO:0000313" key="2">
    <source>
        <dbReference type="EMBL" id="GFE80167.1"/>
    </source>
</evidence>